<dbReference type="AlphaFoldDB" id="A0A4D9D9A8"/>
<name>A0A4D9D9A8_9STRA</name>
<organism evidence="2 3">
    <name type="scientific">Nannochloropsis salina CCMP1776</name>
    <dbReference type="NCBI Taxonomy" id="1027361"/>
    <lineage>
        <taxon>Eukaryota</taxon>
        <taxon>Sar</taxon>
        <taxon>Stramenopiles</taxon>
        <taxon>Ochrophyta</taxon>
        <taxon>Eustigmatophyceae</taxon>
        <taxon>Eustigmatales</taxon>
        <taxon>Monodopsidaceae</taxon>
        <taxon>Microchloropsis</taxon>
        <taxon>Microchloropsis salina</taxon>
    </lineage>
</organism>
<proteinExistence type="predicted"/>
<evidence type="ECO:0000313" key="3">
    <source>
        <dbReference type="Proteomes" id="UP000355283"/>
    </source>
</evidence>
<dbReference type="EMBL" id="SDOX01000002">
    <property type="protein sequence ID" value="TFJ88020.1"/>
    <property type="molecule type" value="Genomic_DNA"/>
</dbReference>
<feature type="compositionally biased region" description="Basic and acidic residues" evidence="1">
    <location>
        <begin position="385"/>
        <end position="401"/>
    </location>
</feature>
<keyword evidence="3" id="KW-1185">Reference proteome</keyword>
<feature type="compositionally biased region" description="Basic and acidic residues" evidence="1">
    <location>
        <begin position="172"/>
        <end position="196"/>
    </location>
</feature>
<feature type="compositionally biased region" description="Basic and acidic residues" evidence="1">
    <location>
        <begin position="536"/>
        <end position="545"/>
    </location>
</feature>
<feature type="region of interest" description="Disordered" evidence="1">
    <location>
        <begin position="105"/>
        <end position="212"/>
    </location>
</feature>
<evidence type="ECO:0000256" key="1">
    <source>
        <dbReference type="SAM" id="MobiDB-lite"/>
    </source>
</evidence>
<gene>
    <name evidence="2" type="ORF">NSK_000374</name>
</gene>
<feature type="region of interest" description="Disordered" evidence="1">
    <location>
        <begin position="381"/>
        <end position="415"/>
    </location>
</feature>
<feature type="region of interest" description="Disordered" evidence="1">
    <location>
        <begin position="472"/>
        <end position="545"/>
    </location>
</feature>
<feature type="compositionally biased region" description="Low complexity" evidence="1">
    <location>
        <begin position="151"/>
        <end position="163"/>
    </location>
</feature>
<feature type="compositionally biased region" description="Low complexity" evidence="1">
    <location>
        <begin position="121"/>
        <end position="132"/>
    </location>
</feature>
<accession>A0A4D9D9A8</accession>
<feature type="region of interest" description="Disordered" evidence="1">
    <location>
        <begin position="1"/>
        <end position="31"/>
    </location>
</feature>
<comment type="caution">
    <text evidence="2">The sequence shown here is derived from an EMBL/GenBank/DDBJ whole genome shotgun (WGS) entry which is preliminary data.</text>
</comment>
<feature type="compositionally biased region" description="Basic and acidic residues" evidence="1">
    <location>
        <begin position="105"/>
        <end position="117"/>
    </location>
</feature>
<reference evidence="2 3" key="1">
    <citation type="submission" date="2019-01" db="EMBL/GenBank/DDBJ databases">
        <title>Nuclear Genome Assembly of the Microalgal Biofuel strain Nannochloropsis salina CCMP1776.</title>
        <authorList>
            <person name="Hovde B."/>
        </authorList>
    </citation>
    <scope>NUCLEOTIDE SEQUENCE [LARGE SCALE GENOMIC DNA]</scope>
    <source>
        <strain evidence="2 3">CCMP1776</strain>
    </source>
</reference>
<sequence length="545" mass="59062">MDLEKSPRWPPNLSYPSPRIPFEGAENAKPRTKALQQRPKRSLSSRIILKDASCCFHRGPNVLFFACEKPGDDATLMSIQMAVVDVHPTAFQAAVRRHQRLRKQELGEAGQPKEAERYAVQQEQSPLPLQPQRPRDEGMEASLRPAEEESSCLLPCPSPSSLSTPDGVSTGIHDRGQLHGETGHRAEGGGDLPRMEEEAEGEEGVEDDEAEMEDRRAVVPVLFFNLDGRVYVVDHTAMETILCPRQDPRLETDAPLSSLPPYAAFTFPTVTLRFWMSRLSLSPLNAIQPLISAIDAVTKGLTPRRWAPPPLKEWEDSLEGIREEGGAARLFQHLLVPLSQRTTRADACGNRRVSSLLQAEGDCRADLTETLSQLCAPRRAGVHTGKKEEEAEEVHTGKKEEEAEEGGGRRPVHRGEGMRMRLKALVRAGHGERRRVRTVRMAEGEALVGLGETGGGAVMPSAVTLACLSSMEGKDRARRATEEGGGRRGGGKSAVHGRGNGLEKGDGEGKAETKHVISGRQPLSMAAGSNGGGGGGEREGGEEGG</sequence>
<evidence type="ECO:0000313" key="2">
    <source>
        <dbReference type="EMBL" id="TFJ88020.1"/>
    </source>
</evidence>
<feature type="compositionally biased region" description="Basic and acidic residues" evidence="1">
    <location>
        <begin position="472"/>
        <end position="486"/>
    </location>
</feature>
<feature type="compositionally biased region" description="Basic and acidic residues" evidence="1">
    <location>
        <begin position="501"/>
        <end position="515"/>
    </location>
</feature>
<feature type="compositionally biased region" description="Acidic residues" evidence="1">
    <location>
        <begin position="197"/>
        <end position="212"/>
    </location>
</feature>
<dbReference type="Proteomes" id="UP000355283">
    <property type="component" value="Unassembled WGS sequence"/>
</dbReference>
<feature type="compositionally biased region" description="Gly residues" evidence="1">
    <location>
        <begin position="487"/>
        <end position="500"/>
    </location>
</feature>
<protein>
    <submittedName>
        <fullName evidence="2">Uncharacterized protein</fullName>
    </submittedName>
</protein>